<dbReference type="InterPro" id="IPR027806">
    <property type="entry name" value="HARBI1_dom"/>
</dbReference>
<keyword evidence="6" id="KW-0378">Hydrolase</keyword>
<comment type="caution">
    <text evidence="11">The sequence shown here is derived from an EMBL/GenBank/DDBJ whole genome shotgun (WGS) entry which is preliminary data.</text>
</comment>
<evidence type="ECO:0000256" key="8">
    <source>
        <dbReference type="SAM" id="Phobius"/>
    </source>
</evidence>
<evidence type="ECO:0000259" key="9">
    <source>
        <dbReference type="Pfam" id="PF13359"/>
    </source>
</evidence>
<keyword evidence="4" id="KW-0540">Nuclease</keyword>
<comment type="cofactor">
    <cofactor evidence="1">
        <name>a divalent metal cation</name>
        <dbReference type="ChEBI" id="CHEBI:60240"/>
    </cofactor>
</comment>
<sequence length="456" mass="52046">MLISSSISCLLKTDLALDELLGPDTVCTVRVIQKVWGTTFSTLAISETPRVFSTFHTRMNTSQRLRIFVGIQLIILEITFALYLFCYVSRRRQRNYQNTRRLGTRTYNMKLRIPDQVKHLRQIVDVSDVKCVDNLRMSRNAFGHLCQILENSGGLRVTRHLTVSEQVAIFLSVLAHHKKNCVVKHDFIRSGRTISKHFHSVLRAVLWVQPMFLPRQTPIGEECQDTRWRWFKGCLGALDGTQIDIRVPDSEKGHYRNRKGHTSINVLGVCNTEGLFTYVLSGWEGSAADGRVLRDAISGSTGLKVPAGNYYLCDNGYANGEGFLTPYRGLRYHLKEWERGSGGPQNACELFNLRHAAARNVIERSFGLLKTRWGILRSPSYYSIDVQSRIVVACCLLHNYVRMEMPDDPLESEVPEEMNHANIPNNDFVSSIETSTAWTAWRENLACNMYAKWLNH</sequence>
<dbReference type="PANTHER" id="PTHR22930">
    <property type="match status" value="1"/>
</dbReference>
<feature type="domain" description="DDE Tnp4" evidence="9">
    <location>
        <begin position="238"/>
        <end position="399"/>
    </location>
</feature>
<comment type="similarity">
    <text evidence="3">Belongs to the HARBI1 family.</text>
</comment>
<evidence type="ECO:0000256" key="4">
    <source>
        <dbReference type="ARBA" id="ARBA00022722"/>
    </source>
</evidence>
<dbReference type="GO" id="GO:0046872">
    <property type="term" value="F:metal ion binding"/>
    <property type="evidence" value="ECO:0007669"/>
    <property type="project" value="UniProtKB-KW"/>
</dbReference>
<proteinExistence type="inferred from homology"/>
<evidence type="ECO:0000313" key="11">
    <source>
        <dbReference type="EMBL" id="KAL0445649.1"/>
    </source>
</evidence>
<gene>
    <name evidence="11" type="ORF">Slati_1692800</name>
</gene>
<dbReference type="GO" id="GO:0004518">
    <property type="term" value="F:nuclease activity"/>
    <property type="evidence" value="ECO:0007669"/>
    <property type="project" value="UniProtKB-KW"/>
</dbReference>
<keyword evidence="8" id="KW-1133">Transmembrane helix</keyword>
<evidence type="ECO:0000256" key="1">
    <source>
        <dbReference type="ARBA" id="ARBA00001968"/>
    </source>
</evidence>
<dbReference type="PANTHER" id="PTHR22930:SF293">
    <property type="entry name" value="PROTEIN ALP1-LIKE"/>
    <property type="match status" value="1"/>
</dbReference>
<evidence type="ECO:0000259" key="10">
    <source>
        <dbReference type="Pfam" id="PF26138"/>
    </source>
</evidence>
<evidence type="ECO:0000256" key="5">
    <source>
        <dbReference type="ARBA" id="ARBA00022723"/>
    </source>
</evidence>
<protein>
    <recommendedName>
        <fullName evidence="12">DDE Tnp4 domain-containing protein</fullName>
    </recommendedName>
</protein>
<evidence type="ECO:0000256" key="6">
    <source>
        <dbReference type="ARBA" id="ARBA00022801"/>
    </source>
</evidence>
<dbReference type="GO" id="GO:0005634">
    <property type="term" value="C:nucleus"/>
    <property type="evidence" value="ECO:0007669"/>
    <property type="project" value="UniProtKB-SubCell"/>
</dbReference>
<name>A0AAW2WXK0_9LAMI</name>
<feature type="transmembrane region" description="Helical" evidence="8">
    <location>
        <begin position="65"/>
        <end position="85"/>
    </location>
</feature>
<dbReference type="InterPro" id="IPR058353">
    <property type="entry name" value="DUF8040"/>
</dbReference>
<dbReference type="GO" id="GO:0016787">
    <property type="term" value="F:hydrolase activity"/>
    <property type="evidence" value="ECO:0007669"/>
    <property type="project" value="UniProtKB-KW"/>
</dbReference>
<reference evidence="11" key="1">
    <citation type="submission" date="2020-06" db="EMBL/GenBank/DDBJ databases">
        <authorList>
            <person name="Li T."/>
            <person name="Hu X."/>
            <person name="Zhang T."/>
            <person name="Song X."/>
            <person name="Zhang H."/>
            <person name="Dai N."/>
            <person name="Sheng W."/>
            <person name="Hou X."/>
            <person name="Wei L."/>
        </authorList>
    </citation>
    <scope>NUCLEOTIDE SEQUENCE</scope>
    <source>
        <strain evidence="11">KEN1</strain>
        <tissue evidence="11">Leaf</tissue>
    </source>
</reference>
<comment type="subcellular location">
    <subcellularLocation>
        <location evidence="2">Nucleus</location>
    </subcellularLocation>
</comment>
<evidence type="ECO:0000256" key="3">
    <source>
        <dbReference type="ARBA" id="ARBA00006958"/>
    </source>
</evidence>
<dbReference type="AlphaFoldDB" id="A0AAW2WXK0"/>
<feature type="domain" description="DUF8040" evidence="10">
    <location>
        <begin position="121"/>
        <end position="206"/>
    </location>
</feature>
<dbReference type="InterPro" id="IPR045249">
    <property type="entry name" value="HARBI1-like"/>
</dbReference>
<accession>A0AAW2WXK0</accession>
<keyword evidence="8" id="KW-0812">Transmembrane</keyword>
<dbReference type="Pfam" id="PF26138">
    <property type="entry name" value="DUF8040"/>
    <property type="match status" value="1"/>
</dbReference>
<keyword evidence="8" id="KW-0472">Membrane</keyword>
<reference evidence="11" key="2">
    <citation type="journal article" date="2024" name="Plant">
        <title>Genomic evolution and insights into agronomic trait innovations of Sesamum species.</title>
        <authorList>
            <person name="Miao H."/>
            <person name="Wang L."/>
            <person name="Qu L."/>
            <person name="Liu H."/>
            <person name="Sun Y."/>
            <person name="Le M."/>
            <person name="Wang Q."/>
            <person name="Wei S."/>
            <person name="Zheng Y."/>
            <person name="Lin W."/>
            <person name="Duan Y."/>
            <person name="Cao H."/>
            <person name="Xiong S."/>
            <person name="Wang X."/>
            <person name="Wei L."/>
            <person name="Li C."/>
            <person name="Ma Q."/>
            <person name="Ju M."/>
            <person name="Zhao R."/>
            <person name="Li G."/>
            <person name="Mu C."/>
            <person name="Tian Q."/>
            <person name="Mei H."/>
            <person name="Zhang T."/>
            <person name="Gao T."/>
            <person name="Zhang H."/>
        </authorList>
    </citation>
    <scope>NUCLEOTIDE SEQUENCE</scope>
    <source>
        <strain evidence="11">KEN1</strain>
    </source>
</reference>
<evidence type="ECO:0000256" key="7">
    <source>
        <dbReference type="ARBA" id="ARBA00023242"/>
    </source>
</evidence>
<evidence type="ECO:0000256" key="2">
    <source>
        <dbReference type="ARBA" id="ARBA00004123"/>
    </source>
</evidence>
<dbReference type="Pfam" id="PF13359">
    <property type="entry name" value="DDE_Tnp_4"/>
    <property type="match status" value="1"/>
</dbReference>
<keyword evidence="5" id="KW-0479">Metal-binding</keyword>
<evidence type="ECO:0008006" key="12">
    <source>
        <dbReference type="Google" id="ProtNLM"/>
    </source>
</evidence>
<keyword evidence="7" id="KW-0539">Nucleus</keyword>
<dbReference type="EMBL" id="JACGWN010000006">
    <property type="protein sequence ID" value="KAL0445649.1"/>
    <property type="molecule type" value="Genomic_DNA"/>
</dbReference>
<organism evidence="11">
    <name type="scientific">Sesamum latifolium</name>
    <dbReference type="NCBI Taxonomy" id="2727402"/>
    <lineage>
        <taxon>Eukaryota</taxon>
        <taxon>Viridiplantae</taxon>
        <taxon>Streptophyta</taxon>
        <taxon>Embryophyta</taxon>
        <taxon>Tracheophyta</taxon>
        <taxon>Spermatophyta</taxon>
        <taxon>Magnoliopsida</taxon>
        <taxon>eudicotyledons</taxon>
        <taxon>Gunneridae</taxon>
        <taxon>Pentapetalae</taxon>
        <taxon>asterids</taxon>
        <taxon>lamiids</taxon>
        <taxon>Lamiales</taxon>
        <taxon>Pedaliaceae</taxon>
        <taxon>Sesamum</taxon>
    </lineage>
</organism>